<dbReference type="InterPro" id="IPR004675">
    <property type="entry name" value="AhpD_core"/>
</dbReference>
<dbReference type="Pfam" id="PF02627">
    <property type="entry name" value="CMD"/>
    <property type="match status" value="1"/>
</dbReference>
<dbReference type="InterPro" id="IPR003779">
    <property type="entry name" value="CMD-like"/>
</dbReference>
<dbReference type="AlphaFoldDB" id="A0A2T7UQT4"/>
<dbReference type="Proteomes" id="UP000244810">
    <property type="component" value="Unassembled WGS sequence"/>
</dbReference>
<comment type="caution">
    <text evidence="2">The sequence shown here is derived from an EMBL/GenBank/DDBJ whole genome shotgun (WGS) entry which is preliminary data.</text>
</comment>
<sequence>MASRADACTKGNVMDSKADLAAIKHRSRALIQAVNAPMKGFGQLSAAVKEPGALTTKEKEFVAIGIAVVQGCDDCVAFHIEVLQKLGANREEFAEVLGMCLQMGGGPVVMNAGRALAVWDQLAA</sequence>
<dbReference type="PANTHER" id="PTHR33930:SF2">
    <property type="entry name" value="BLR3452 PROTEIN"/>
    <property type="match status" value="1"/>
</dbReference>
<evidence type="ECO:0000313" key="2">
    <source>
        <dbReference type="EMBL" id="PVE47110.1"/>
    </source>
</evidence>
<proteinExistence type="predicted"/>
<accession>A0A2T7UQT4</accession>
<evidence type="ECO:0000313" key="3">
    <source>
        <dbReference type="Proteomes" id="UP000244810"/>
    </source>
</evidence>
<dbReference type="InterPro" id="IPR029032">
    <property type="entry name" value="AhpD-like"/>
</dbReference>
<dbReference type="SUPFAM" id="SSF69118">
    <property type="entry name" value="AhpD-like"/>
    <property type="match status" value="1"/>
</dbReference>
<dbReference type="Gene3D" id="1.20.1290.10">
    <property type="entry name" value="AhpD-like"/>
    <property type="match status" value="1"/>
</dbReference>
<dbReference type="GO" id="GO:0051920">
    <property type="term" value="F:peroxiredoxin activity"/>
    <property type="evidence" value="ECO:0007669"/>
    <property type="project" value="InterPro"/>
</dbReference>
<organism evidence="2 3">
    <name type="scientific">Pararhodobacter aggregans</name>
    <dbReference type="NCBI Taxonomy" id="404875"/>
    <lineage>
        <taxon>Bacteria</taxon>
        <taxon>Pseudomonadati</taxon>
        <taxon>Pseudomonadota</taxon>
        <taxon>Alphaproteobacteria</taxon>
        <taxon>Rhodobacterales</taxon>
        <taxon>Paracoccaceae</taxon>
        <taxon>Pararhodobacter</taxon>
    </lineage>
</organism>
<gene>
    <name evidence="2" type="ORF">DDE23_12745</name>
</gene>
<name>A0A2T7UQT4_9RHOB</name>
<dbReference type="OrthoDB" id="1683318at2"/>
<dbReference type="EMBL" id="QDDR01000006">
    <property type="protein sequence ID" value="PVE47110.1"/>
    <property type="molecule type" value="Genomic_DNA"/>
</dbReference>
<keyword evidence="3" id="KW-1185">Reference proteome</keyword>
<protein>
    <submittedName>
        <fullName evidence="2">Carboxymuconolactone decarboxylase family protein</fullName>
    </submittedName>
</protein>
<reference evidence="2 3" key="1">
    <citation type="journal article" date="2011" name="Syst. Appl. Microbiol.">
        <title>Defluviimonas denitrificans gen. nov., sp. nov., and Pararhodobacter aggregans gen. nov., sp. nov., non-phototrophic Rhodobacteraceae from the biofilter of a marine aquaculture.</title>
        <authorList>
            <person name="Foesel B.U."/>
            <person name="Drake H.L."/>
            <person name="Schramm A."/>
        </authorList>
    </citation>
    <scope>NUCLEOTIDE SEQUENCE [LARGE SCALE GENOMIC DNA]</scope>
    <source>
        <strain evidence="2 3">D1-19</strain>
    </source>
</reference>
<dbReference type="NCBIfam" id="TIGR00778">
    <property type="entry name" value="ahpD_dom"/>
    <property type="match status" value="1"/>
</dbReference>
<dbReference type="PANTHER" id="PTHR33930">
    <property type="entry name" value="ALKYL HYDROPEROXIDE REDUCTASE AHPD"/>
    <property type="match status" value="1"/>
</dbReference>
<feature type="domain" description="Carboxymuconolactone decarboxylase-like" evidence="1">
    <location>
        <begin position="38"/>
        <end position="116"/>
    </location>
</feature>
<evidence type="ECO:0000259" key="1">
    <source>
        <dbReference type="Pfam" id="PF02627"/>
    </source>
</evidence>